<feature type="transmembrane region" description="Helical" evidence="9">
    <location>
        <begin position="228"/>
        <end position="246"/>
    </location>
</feature>
<dbReference type="GO" id="GO:0006865">
    <property type="term" value="P:amino acid transport"/>
    <property type="evidence" value="ECO:0007669"/>
    <property type="project" value="UniProtKB-KW"/>
</dbReference>
<comment type="similarity">
    <text evidence="2">Belongs to the sideroflexin family.</text>
</comment>
<sequence>MSGERLDVTKSPFDCGSFLGRLKYFAWITDPRLGLTSTRHLLEARELLNAYKQHAEPPGTTPQQVRRAQQLYLSAFHPDSGELQNVIGRMSFQVPGGMILIGAMITFYKSNVAVVFWQWANQSFNALVNYTNRNAASDVSTKRLATAYVSATSCALIVALGLKKFLATRASPLVQRFVPFAAVAAANAVNIPLMRQSELLEGVLLYDANNQQVTQSRYAALKGISQVVFARIIMAAPSMTLLPALMERLEVTRILLFMVPAGCAIFPQRCSITTDKLKYLDSKQLEELRKSRPNTMPDRLYFNKGL</sequence>
<proteinExistence type="inferred from homology"/>
<dbReference type="Pfam" id="PF03820">
    <property type="entry name" value="SFXNs"/>
    <property type="match status" value="1"/>
</dbReference>
<evidence type="ECO:0008006" key="12">
    <source>
        <dbReference type="Google" id="ProtNLM"/>
    </source>
</evidence>
<evidence type="ECO:0000313" key="11">
    <source>
        <dbReference type="Proteomes" id="UP001519460"/>
    </source>
</evidence>
<name>A0ABD0JS04_9CAEN</name>
<keyword evidence="6 9" id="KW-1133">Transmembrane helix</keyword>
<keyword evidence="8 9" id="KW-0472">Membrane</keyword>
<accession>A0ABD0JS04</accession>
<feature type="transmembrane region" description="Helical" evidence="9">
    <location>
        <begin position="99"/>
        <end position="120"/>
    </location>
</feature>
<dbReference type="PANTHER" id="PTHR11153">
    <property type="entry name" value="SIDEROFLEXIN"/>
    <property type="match status" value="1"/>
</dbReference>
<dbReference type="PANTHER" id="PTHR11153:SF14">
    <property type="entry name" value="SIDEROFLEXIN-2"/>
    <property type="match status" value="1"/>
</dbReference>
<dbReference type="Proteomes" id="UP001519460">
    <property type="component" value="Unassembled WGS sequence"/>
</dbReference>
<dbReference type="EMBL" id="JACVVK020000339">
    <property type="protein sequence ID" value="KAK7477891.1"/>
    <property type="molecule type" value="Genomic_DNA"/>
</dbReference>
<evidence type="ECO:0000256" key="8">
    <source>
        <dbReference type="ARBA" id="ARBA00023136"/>
    </source>
</evidence>
<keyword evidence="5" id="KW-0029">Amino-acid transport</keyword>
<keyword evidence="11" id="KW-1185">Reference proteome</keyword>
<keyword evidence="3" id="KW-0813">Transport</keyword>
<evidence type="ECO:0000256" key="5">
    <source>
        <dbReference type="ARBA" id="ARBA00022970"/>
    </source>
</evidence>
<organism evidence="10 11">
    <name type="scientific">Batillaria attramentaria</name>
    <dbReference type="NCBI Taxonomy" id="370345"/>
    <lineage>
        <taxon>Eukaryota</taxon>
        <taxon>Metazoa</taxon>
        <taxon>Spiralia</taxon>
        <taxon>Lophotrochozoa</taxon>
        <taxon>Mollusca</taxon>
        <taxon>Gastropoda</taxon>
        <taxon>Caenogastropoda</taxon>
        <taxon>Sorbeoconcha</taxon>
        <taxon>Cerithioidea</taxon>
        <taxon>Batillariidae</taxon>
        <taxon>Batillaria</taxon>
    </lineage>
</organism>
<evidence type="ECO:0000256" key="9">
    <source>
        <dbReference type="SAM" id="Phobius"/>
    </source>
</evidence>
<comment type="subcellular location">
    <subcellularLocation>
        <location evidence="1">Mitochondrion membrane</location>
        <topology evidence="1">Multi-pass membrane protein</topology>
    </subcellularLocation>
</comment>
<keyword evidence="4 9" id="KW-0812">Transmembrane</keyword>
<evidence type="ECO:0000256" key="1">
    <source>
        <dbReference type="ARBA" id="ARBA00004225"/>
    </source>
</evidence>
<keyword evidence="7" id="KW-0496">Mitochondrion</keyword>
<evidence type="ECO:0000313" key="10">
    <source>
        <dbReference type="EMBL" id="KAK7477891.1"/>
    </source>
</evidence>
<gene>
    <name evidence="10" type="ORF">BaRGS_00030887</name>
</gene>
<dbReference type="AlphaFoldDB" id="A0ABD0JS04"/>
<comment type="caution">
    <text evidence="10">The sequence shown here is derived from an EMBL/GenBank/DDBJ whole genome shotgun (WGS) entry which is preliminary data.</text>
</comment>
<dbReference type="GO" id="GO:0031966">
    <property type="term" value="C:mitochondrial membrane"/>
    <property type="evidence" value="ECO:0007669"/>
    <property type="project" value="UniProtKB-SubCell"/>
</dbReference>
<reference evidence="10 11" key="1">
    <citation type="journal article" date="2023" name="Sci. Data">
        <title>Genome assembly of the Korean intertidal mud-creeper Batillaria attramentaria.</title>
        <authorList>
            <person name="Patra A.K."/>
            <person name="Ho P.T."/>
            <person name="Jun S."/>
            <person name="Lee S.J."/>
            <person name="Kim Y."/>
            <person name="Won Y.J."/>
        </authorList>
    </citation>
    <scope>NUCLEOTIDE SEQUENCE [LARGE SCALE GENOMIC DNA]</scope>
    <source>
        <strain evidence="10">Wonlab-2016</strain>
    </source>
</reference>
<evidence type="ECO:0000256" key="7">
    <source>
        <dbReference type="ARBA" id="ARBA00023128"/>
    </source>
</evidence>
<protein>
    <recommendedName>
        <fullName evidence="12">Sidoreflexin</fullName>
    </recommendedName>
</protein>
<dbReference type="InterPro" id="IPR004686">
    <property type="entry name" value="Mtc"/>
</dbReference>
<evidence type="ECO:0000256" key="6">
    <source>
        <dbReference type="ARBA" id="ARBA00022989"/>
    </source>
</evidence>
<evidence type="ECO:0000256" key="4">
    <source>
        <dbReference type="ARBA" id="ARBA00022692"/>
    </source>
</evidence>
<evidence type="ECO:0000256" key="2">
    <source>
        <dbReference type="ARBA" id="ARBA00005974"/>
    </source>
</evidence>
<evidence type="ECO:0000256" key="3">
    <source>
        <dbReference type="ARBA" id="ARBA00022448"/>
    </source>
</evidence>
<feature type="transmembrane region" description="Helical" evidence="9">
    <location>
        <begin position="144"/>
        <end position="162"/>
    </location>
</feature>